<dbReference type="InterPro" id="IPR002509">
    <property type="entry name" value="NODB_dom"/>
</dbReference>
<dbReference type="PROSITE" id="PS51677">
    <property type="entry name" value="NODB"/>
    <property type="match status" value="1"/>
</dbReference>
<dbReference type="EMBL" id="JAINVV010000003">
    <property type="protein sequence ID" value="MBY8821828.1"/>
    <property type="molecule type" value="Genomic_DNA"/>
</dbReference>
<dbReference type="SUPFAM" id="SSF88713">
    <property type="entry name" value="Glycoside hydrolase/deacetylase"/>
    <property type="match status" value="1"/>
</dbReference>
<keyword evidence="4" id="KW-0479">Metal-binding</keyword>
<comment type="similarity">
    <text evidence="2">Belongs to the polysaccharide deacetylase family.</text>
</comment>
<feature type="domain" description="NodB homology" evidence="7">
    <location>
        <begin position="13"/>
        <end position="239"/>
    </location>
</feature>
<evidence type="ECO:0000256" key="5">
    <source>
        <dbReference type="ARBA" id="ARBA00022801"/>
    </source>
</evidence>
<name>A0ABS7PKK1_9SPHN</name>
<comment type="caution">
    <text evidence="8">The sequence shown here is derived from an EMBL/GenBank/DDBJ whole genome shotgun (WGS) entry which is preliminary data.</text>
</comment>
<keyword evidence="5" id="KW-0378">Hydrolase</keyword>
<protein>
    <recommendedName>
        <fullName evidence="3">Chitooligosaccharide deacetylase</fullName>
    </recommendedName>
    <alternativeName>
        <fullName evidence="6">Nodulation protein B</fullName>
    </alternativeName>
</protein>
<evidence type="ECO:0000256" key="1">
    <source>
        <dbReference type="ARBA" id="ARBA00003236"/>
    </source>
</evidence>
<reference evidence="8 9" key="1">
    <citation type="submission" date="2021-08" db="EMBL/GenBank/DDBJ databases">
        <authorList>
            <person name="Tuo L."/>
        </authorList>
    </citation>
    <scope>NUCLEOTIDE SEQUENCE [LARGE SCALE GENOMIC DNA]</scope>
    <source>
        <strain evidence="8 9">JCM 31229</strain>
    </source>
</reference>
<dbReference type="Gene3D" id="3.20.20.370">
    <property type="entry name" value="Glycoside hydrolase/deacetylase"/>
    <property type="match status" value="1"/>
</dbReference>
<evidence type="ECO:0000313" key="9">
    <source>
        <dbReference type="Proteomes" id="UP000706039"/>
    </source>
</evidence>
<keyword evidence="9" id="KW-1185">Reference proteome</keyword>
<evidence type="ECO:0000313" key="8">
    <source>
        <dbReference type="EMBL" id="MBY8821828.1"/>
    </source>
</evidence>
<dbReference type="PANTHER" id="PTHR10587">
    <property type="entry name" value="GLYCOSYL TRANSFERASE-RELATED"/>
    <property type="match status" value="1"/>
</dbReference>
<comment type="function">
    <text evidence="1">Is involved in generating a small heat-stable compound (Nod), an acylated oligomer of N-acetylglucosamine, that stimulates mitosis in various plant protoplasts.</text>
</comment>
<evidence type="ECO:0000256" key="4">
    <source>
        <dbReference type="ARBA" id="ARBA00022723"/>
    </source>
</evidence>
<evidence type="ECO:0000259" key="7">
    <source>
        <dbReference type="PROSITE" id="PS51677"/>
    </source>
</evidence>
<evidence type="ECO:0000256" key="2">
    <source>
        <dbReference type="ARBA" id="ARBA00010973"/>
    </source>
</evidence>
<sequence>MLLVHPAMAPAQKRIAFSFDDVPRKAGGFFSPDARTRTFIAALKRARIRQAAFFVTPGNLDAPDGKGGETRIAAYVRAGHVIGNHSYSHLWLSKTSVADYVADIDHAAAWLKGRPGFRPWYRYPFLDEGRRDLAKRAEVRAALAERGLSNGYVTIDNYDWHLDGLATRAKAAGENVDMKALRDLYVETLVGAANFYDRIAREALGRQPVQVILLHETDLNAMFIDDLAAALRKDGWEIVPIDQAYRDPIAAREPDGWFTNGGRIAALAQEKGRAPRDLIDPRSDEDVLTGLFEARVMKRGKAPPR</sequence>
<evidence type="ECO:0000256" key="6">
    <source>
        <dbReference type="ARBA" id="ARBA00032976"/>
    </source>
</evidence>
<organism evidence="8 9">
    <name type="scientific">Sphingomonas colocasiae</name>
    <dbReference type="NCBI Taxonomy" id="1848973"/>
    <lineage>
        <taxon>Bacteria</taxon>
        <taxon>Pseudomonadati</taxon>
        <taxon>Pseudomonadota</taxon>
        <taxon>Alphaproteobacteria</taxon>
        <taxon>Sphingomonadales</taxon>
        <taxon>Sphingomonadaceae</taxon>
        <taxon>Sphingomonas</taxon>
    </lineage>
</organism>
<dbReference type="Proteomes" id="UP000706039">
    <property type="component" value="Unassembled WGS sequence"/>
</dbReference>
<dbReference type="Pfam" id="PF01522">
    <property type="entry name" value="Polysacc_deac_1"/>
    <property type="match status" value="1"/>
</dbReference>
<dbReference type="PANTHER" id="PTHR10587:SF133">
    <property type="entry name" value="CHITIN DEACETYLASE 1-RELATED"/>
    <property type="match status" value="1"/>
</dbReference>
<gene>
    <name evidence="8" type="ORF">K7G82_05970</name>
</gene>
<accession>A0ABS7PKK1</accession>
<proteinExistence type="inferred from homology"/>
<dbReference type="InterPro" id="IPR011330">
    <property type="entry name" value="Glyco_hydro/deAcase_b/a-brl"/>
</dbReference>
<dbReference type="InterPro" id="IPR050248">
    <property type="entry name" value="Polysacc_deacetylase_ArnD"/>
</dbReference>
<evidence type="ECO:0000256" key="3">
    <source>
        <dbReference type="ARBA" id="ARBA00020071"/>
    </source>
</evidence>